<dbReference type="OrthoDB" id="10254221at2759"/>
<comment type="similarity">
    <text evidence="1">Belongs to the short-chain dehydrogenases/reductases (SDR) family.</text>
</comment>
<dbReference type="EMBL" id="PDLM01000020">
    <property type="protein sequence ID" value="RDW57489.1"/>
    <property type="molecule type" value="Genomic_DNA"/>
</dbReference>
<dbReference type="STRING" id="1849047.A0A3D8Q6R8"/>
<dbReference type="AlphaFoldDB" id="A0A3D8Q6R8"/>
<dbReference type="PANTHER" id="PTHR43669:SF3">
    <property type="entry name" value="ALCOHOL DEHYDROGENASE, PUTATIVE (AFU_ORTHOLOGUE AFUA_3G03445)-RELATED"/>
    <property type="match status" value="1"/>
</dbReference>
<protein>
    <submittedName>
        <fullName evidence="3">Putative short-chain dehydrogenase</fullName>
    </submittedName>
</protein>
<accession>A0A3D8Q6R8</accession>
<comment type="caution">
    <text evidence="3">The sequence shown here is derived from an EMBL/GenBank/DDBJ whole genome shotgun (WGS) entry which is preliminary data.</text>
</comment>
<evidence type="ECO:0000313" key="4">
    <source>
        <dbReference type="Proteomes" id="UP000256645"/>
    </source>
</evidence>
<dbReference type="InterPro" id="IPR036291">
    <property type="entry name" value="NAD(P)-bd_dom_sf"/>
</dbReference>
<evidence type="ECO:0000256" key="2">
    <source>
        <dbReference type="ARBA" id="ARBA00023002"/>
    </source>
</evidence>
<dbReference type="InterPro" id="IPR002347">
    <property type="entry name" value="SDR_fam"/>
</dbReference>
<keyword evidence="4" id="KW-1185">Reference proteome</keyword>
<dbReference type="PANTHER" id="PTHR43669">
    <property type="entry name" value="5-KETO-D-GLUCONATE 5-REDUCTASE"/>
    <property type="match status" value="1"/>
</dbReference>
<evidence type="ECO:0000313" key="3">
    <source>
        <dbReference type="EMBL" id="RDW57489.1"/>
    </source>
</evidence>
<organism evidence="3 4">
    <name type="scientific">Coleophoma cylindrospora</name>
    <dbReference type="NCBI Taxonomy" id="1849047"/>
    <lineage>
        <taxon>Eukaryota</taxon>
        <taxon>Fungi</taxon>
        <taxon>Dikarya</taxon>
        <taxon>Ascomycota</taxon>
        <taxon>Pezizomycotina</taxon>
        <taxon>Leotiomycetes</taxon>
        <taxon>Helotiales</taxon>
        <taxon>Dermateaceae</taxon>
        <taxon>Coleophoma</taxon>
    </lineage>
</organism>
<evidence type="ECO:0000256" key="1">
    <source>
        <dbReference type="ARBA" id="ARBA00006484"/>
    </source>
</evidence>
<proteinExistence type="inferred from homology"/>
<dbReference type="Pfam" id="PF00106">
    <property type="entry name" value="adh_short"/>
    <property type="match status" value="1"/>
</dbReference>
<dbReference type="GO" id="GO:0016491">
    <property type="term" value="F:oxidoreductase activity"/>
    <property type="evidence" value="ECO:0007669"/>
    <property type="project" value="UniProtKB-KW"/>
</dbReference>
<sequence>METVLVVGSTGNIGIAAVIGALRSQCNVIAIVRNQASAEKLYMHVGTREGITTVEADITSDHGVQGVVDLVKTGKLPAFQHVYSAAGGLYGATLLHELDTEELHQYMNVNFETNFFAYRATMPYLLEQNNPNSTWTLCTGGMGDLGTRAAPALSQGALYSMSNVACRDNQATNVRFNEIYLTLRVEVDESAEKTGFFRASAFAATYCGILARPEIRSCRISVCEKEDIKELKFKEKRCDMVLKKDD</sequence>
<dbReference type="SUPFAM" id="SSF51735">
    <property type="entry name" value="NAD(P)-binding Rossmann-fold domains"/>
    <property type="match status" value="1"/>
</dbReference>
<name>A0A3D8Q6R8_9HELO</name>
<reference evidence="3 4" key="1">
    <citation type="journal article" date="2018" name="IMA Fungus">
        <title>IMA Genome-F 9: Draft genome sequence of Annulohypoxylon stygium, Aspergillus mulundensis, Berkeleyomyces basicola (syn. Thielaviopsis basicola), Ceratocystis smalleyi, two Cercospora beticola strains, Coleophoma cylindrospora, Fusarium fracticaudum, Phialophora cf. hyalina, and Morchella septimelata.</title>
        <authorList>
            <person name="Wingfield B.D."/>
            <person name="Bills G.F."/>
            <person name="Dong Y."/>
            <person name="Huang W."/>
            <person name="Nel W.J."/>
            <person name="Swalarsk-Parry B.S."/>
            <person name="Vaghefi N."/>
            <person name="Wilken P.M."/>
            <person name="An Z."/>
            <person name="de Beer Z.W."/>
            <person name="De Vos L."/>
            <person name="Chen L."/>
            <person name="Duong T.A."/>
            <person name="Gao Y."/>
            <person name="Hammerbacher A."/>
            <person name="Kikkert J.R."/>
            <person name="Li Y."/>
            <person name="Li H."/>
            <person name="Li K."/>
            <person name="Li Q."/>
            <person name="Liu X."/>
            <person name="Ma X."/>
            <person name="Naidoo K."/>
            <person name="Pethybridge S.J."/>
            <person name="Sun J."/>
            <person name="Steenkamp E.T."/>
            <person name="van der Nest M.A."/>
            <person name="van Wyk S."/>
            <person name="Wingfield M.J."/>
            <person name="Xiong C."/>
            <person name="Yue Q."/>
            <person name="Zhang X."/>
        </authorList>
    </citation>
    <scope>NUCLEOTIDE SEQUENCE [LARGE SCALE GENOMIC DNA]</scope>
    <source>
        <strain evidence="3 4">BP6252</strain>
    </source>
</reference>
<dbReference type="Proteomes" id="UP000256645">
    <property type="component" value="Unassembled WGS sequence"/>
</dbReference>
<gene>
    <name evidence="3" type="ORF">BP6252_13749</name>
</gene>
<dbReference type="Gene3D" id="3.40.50.720">
    <property type="entry name" value="NAD(P)-binding Rossmann-like Domain"/>
    <property type="match status" value="1"/>
</dbReference>
<keyword evidence="2" id="KW-0560">Oxidoreductase</keyword>